<name>A0ABP6QCP5_9ACTN</name>
<protein>
    <recommendedName>
        <fullName evidence="1">HTH marR-type domain-containing protein</fullName>
    </recommendedName>
</protein>
<gene>
    <name evidence="2" type="ORF">GCM10010468_35150</name>
</gene>
<accession>A0ABP6QCP5</accession>
<dbReference type="Gene3D" id="1.10.10.10">
    <property type="entry name" value="Winged helix-like DNA-binding domain superfamily/Winged helix DNA-binding domain"/>
    <property type="match status" value="1"/>
</dbReference>
<dbReference type="InterPro" id="IPR000835">
    <property type="entry name" value="HTH_MarR-typ"/>
</dbReference>
<dbReference type="InterPro" id="IPR036388">
    <property type="entry name" value="WH-like_DNA-bd_sf"/>
</dbReference>
<organism evidence="2 3">
    <name type="scientific">Actinocorallia longicatena</name>
    <dbReference type="NCBI Taxonomy" id="111803"/>
    <lineage>
        <taxon>Bacteria</taxon>
        <taxon>Bacillati</taxon>
        <taxon>Actinomycetota</taxon>
        <taxon>Actinomycetes</taxon>
        <taxon>Streptosporangiales</taxon>
        <taxon>Thermomonosporaceae</taxon>
        <taxon>Actinocorallia</taxon>
    </lineage>
</organism>
<dbReference type="Proteomes" id="UP001501237">
    <property type="component" value="Unassembled WGS sequence"/>
</dbReference>
<dbReference type="InterPro" id="IPR036390">
    <property type="entry name" value="WH_DNA-bd_sf"/>
</dbReference>
<dbReference type="EMBL" id="BAAAUV010000007">
    <property type="protein sequence ID" value="GAA3214405.1"/>
    <property type="molecule type" value="Genomic_DNA"/>
</dbReference>
<sequence>MNASELFLLGRRIQKIAEAAIPSDGVGDHPTSTQTVLVVAADIREHPGTTVTEIARRTGIVQSHISNCVARLRSVETVLAAPDPADRRRTLLHPNPDLPPRAKVVREAPLEPALAAATTDPEEAMALLERLSALLRTEE</sequence>
<evidence type="ECO:0000313" key="2">
    <source>
        <dbReference type="EMBL" id="GAA3214405.1"/>
    </source>
</evidence>
<dbReference type="RefSeq" id="WP_344829257.1">
    <property type="nucleotide sequence ID" value="NZ_BAAAUV010000007.1"/>
</dbReference>
<reference evidence="3" key="1">
    <citation type="journal article" date="2019" name="Int. J. Syst. Evol. Microbiol.">
        <title>The Global Catalogue of Microorganisms (GCM) 10K type strain sequencing project: providing services to taxonomists for standard genome sequencing and annotation.</title>
        <authorList>
            <consortium name="The Broad Institute Genomics Platform"/>
            <consortium name="The Broad Institute Genome Sequencing Center for Infectious Disease"/>
            <person name="Wu L."/>
            <person name="Ma J."/>
        </authorList>
    </citation>
    <scope>NUCLEOTIDE SEQUENCE [LARGE SCALE GENOMIC DNA]</scope>
    <source>
        <strain evidence="3">JCM 9377</strain>
    </source>
</reference>
<evidence type="ECO:0000259" key="1">
    <source>
        <dbReference type="Pfam" id="PF01047"/>
    </source>
</evidence>
<comment type="caution">
    <text evidence="2">The sequence shown here is derived from an EMBL/GenBank/DDBJ whole genome shotgun (WGS) entry which is preliminary data.</text>
</comment>
<feature type="domain" description="HTH marR-type" evidence="1">
    <location>
        <begin position="37"/>
        <end position="89"/>
    </location>
</feature>
<evidence type="ECO:0000313" key="3">
    <source>
        <dbReference type="Proteomes" id="UP001501237"/>
    </source>
</evidence>
<proteinExistence type="predicted"/>
<dbReference type="Pfam" id="PF01047">
    <property type="entry name" value="MarR"/>
    <property type="match status" value="1"/>
</dbReference>
<keyword evidence="3" id="KW-1185">Reference proteome</keyword>
<dbReference type="SUPFAM" id="SSF46785">
    <property type="entry name" value="Winged helix' DNA-binding domain"/>
    <property type="match status" value="1"/>
</dbReference>